<dbReference type="Proteomes" id="UP000315647">
    <property type="component" value="Chromosome"/>
</dbReference>
<keyword evidence="2" id="KW-1185">Reference proteome</keyword>
<evidence type="ECO:0000313" key="2">
    <source>
        <dbReference type="Proteomes" id="UP000315647"/>
    </source>
</evidence>
<dbReference type="AlphaFoldDB" id="A0A518AAB2"/>
<evidence type="ECO:0000313" key="1">
    <source>
        <dbReference type="EMBL" id="QDT28816.1"/>
    </source>
</evidence>
<protein>
    <submittedName>
        <fullName evidence="1">Uncharacterized protein</fullName>
    </submittedName>
</protein>
<organism evidence="1 2">
    <name type="scientific">Gimesia panareensis</name>
    <dbReference type="NCBI Taxonomy" id="2527978"/>
    <lineage>
        <taxon>Bacteria</taxon>
        <taxon>Pseudomonadati</taxon>
        <taxon>Planctomycetota</taxon>
        <taxon>Planctomycetia</taxon>
        <taxon>Planctomycetales</taxon>
        <taxon>Planctomycetaceae</taxon>
        <taxon>Gimesia</taxon>
    </lineage>
</organism>
<sequence length="56" mass="6363">MTSGLYFFSQFLGEFFMIGFLLPVQLSDCALSDRFFGKSTSEFALTRENRPVWGGI</sequence>
<proteinExistence type="predicted"/>
<accession>A0A518AAB2</accession>
<dbReference type="EMBL" id="CP037421">
    <property type="protein sequence ID" value="QDT28816.1"/>
    <property type="molecule type" value="Genomic_DNA"/>
</dbReference>
<gene>
    <name evidence="1" type="ORF">Enr10x_41620</name>
</gene>
<accession>A0A517QB15</accession>
<reference evidence="1 2" key="1">
    <citation type="submission" date="2019-03" db="EMBL/GenBank/DDBJ databases">
        <title>Deep-cultivation of Planctomycetes and their phenomic and genomic characterization uncovers novel biology.</title>
        <authorList>
            <person name="Wiegand S."/>
            <person name="Jogler M."/>
            <person name="Boedeker C."/>
            <person name="Pinto D."/>
            <person name="Vollmers J."/>
            <person name="Rivas-Marin E."/>
            <person name="Kohn T."/>
            <person name="Peeters S.H."/>
            <person name="Heuer A."/>
            <person name="Rast P."/>
            <person name="Oberbeckmann S."/>
            <person name="Bunk B."/>
            <person name="Jeske O."/>
            <person name="Meyerdierks A."/>
            <person name="Storesund J.E."/>
            <person name="Kallscheuer N."/>
            <person name="Luecker S."/>
            <person name="Lage O.M."/>
            <person name="Pohl T."/>
            <person name="Merkel B.J."/>
            <person name="Hornburger P."/>
            <person name="Mueller R.-W."/>
            <person name="Bruemmer F."/>
            <person name="Labrenz M."/>
            <person name="Spormann A.M."/>
            <person name="Op den Camp H."/>
            <person name="Overmann J."/>
            <person name="Amann R."/>
            <person name="Jetten M.S.M."/>
            <person name="Mascher T."/>
            <person name="Medema M.H."/>
            <person name="Devos D.P."/>
            <person name="Kaster A.-K."/>
            <person name="Ovreas L."/>
            <person name="Rohde M."/>
            <person name="Galperin M.Y."/>
            <person name="Jogler C."/>
        </authorList>
    </citation>
    <scope>NUCLEOTIDE SEQUENCE [LARGE SCALE GENOMIC DNA]</scope>
    <source>
        <strain evidence="1 2">Enr10</strain>
    </source>
</reference>
<name>A0A518AAB2_9PLAN</name>